<dbReference type="AlphaFoldDB" id="A0A015MNH5"/>
<dbReference type="HOGENOM" id="CLU_2905354_0_0_1"/>
<evidence type="ECO:0000256" key="1">
    <source>
        <dbReference type="SAM" id="MobiDB-lite"/>
    </source>
</evidence>
<gene>
    <name evidence="2" type="ORF">RirG_105850</name>
</gene>
<sequence length="62" mass="7030">MINSGISSDILGFAPSKKKPKDDIHVLESSEAQKPRHRRQRRPVILVQSGLGPDYLFNITRM</sequence>
<feature type="compositionally biased region" description="Basic and acidic residues" evidence="1">
    <location>
        <begin position="20"/>
        <end position="34"/>
    </location>
</feature>
<keyword evidence="3" id="KW-1185">Reference proteome</keyword>
<reference evidence="2 3" key="1">
    <citation type="submission" date="2014-02" db="EMBL/GenBank/DDBJ databases">
        <title>Single nucleus genome sequencing reveals high similarity among nuclei of an endomycorrhizal fungus.</title>
        <authorList>
            <person name="Lin K."/>
            <person name="Geurts R."/>
            <person name="Zhang Z."/>
            <person name="Limpens E."/>
            <person name="Saunders D.G."/>
            <person name="Mu D."/>
            <person name="Pang E."/>
            <person name="Cao H."/>
            <person name="Cha H."/>
            <person name="Lin T."/>
            <person name="Zhou Q."/>
            <person name="Shang Y."/>
            <person name="Li Y."/>
            <person name="Ivanov S."/>
            <person name="Sharma T."/>
            <person name="Velzen R.V."/>
            <person name="Ruijter N.D."/>
            <person name="Aanen D.K."/>
            <person name="Win J."/>
            <person name="Kamoun S."/>
            <person name="Bisseling T."/>
            <person name="Huang S."/>
        </authorList>
    </citation>
    <scope>NUCLEOTIDE SEQUENCE [LARGE SCALE GENOMIC DNA]</scope>
    <source>
        <strain evidence="3">DAOM197198w</strain>
    </source>
</reference>
<dbReference type="Proteomes" id="UP000022910">
    <property type="component" value="Unassembled WGS sequence"/>
</dbReference>
<evidence type="ECO:0000313" key="3">
    <source>
        <dbReference type="Proteomes" id="UP000022910"/>
    </source>
</evidence>
<accession>A0A015MNH5</accession>
<evidence type="ECO:0000313" key="2">
    <source>
        <dbReference type="EMBL" id="EXX68368.1"/>
    </source>
</evidence>
<protein>
    <submittedName>
        <fullName evidence="2">Uncharacterized protein</fullName>
    </submittedName>
</protein>
<comment type="caution">
    <text evidence="2">The sequence shown here is derived from an EMBL/GenBank/DDBJ whole genome shotgun (WGS) entry which is preliminary data.</text>
</comment>
<feature type="region of interest" description="Disordered" evidence="1">
    <location>
        <begin position="1"/>
        <end position="40"/>
    </location>
</feature>
<dbReference type="EMBL" id="JEMT01017321">
    <property type="protein sequence ID" value="EXX68368.1"/>
    <property type="molecule type" value="Genomic_DNA"/>
</dbReference>
<organism evidence="2 3">
    <name type="scientific">Rhizophagus irregularis (strain DAOM 197198w)</name>
    <name type="common">Glomus intraradices</name>
    <dbReference type="NCBI Taxonomy" id="1432141"/>
    <lineage>
        <taxon>Eukaryota</taxon>
        <taxon>Fungi</taxon>
        <taxon>Fungi incertae sedis</taxon>
        <taxon>Mucoromycota</taxon>
        <taxon>Glomeromycotina</taxon>
        <taxon>Glomeromycetes</taxon>
        <taxon>Glomerales</taxon>
        <taxon>Glomeraceae</taxon>
        <taxon>Rhizophagus</taxon>
    </lineage>
</organism>
<name>A0A015MNH5_RHIIW</name>
<proteinExistence type="predicted"/>